<accession>A0ABV4MR35</accession>
<dbReference type="RefSeq" id="WP_269337324.1">
    <property type="nucleotide sequence ID" value="NZ_JBFSSG010000001.1"/>
</dbReference>
<dbReference type="Proteomes" id="UP001570071">
    <property type="component" value="Unassembled WGS sequence"/>
</dbReference>
<sequence>MTTRKLEGKVIEGFGQWAVTTFGVECTEQSYFMDQADLAQRHHKHNDVNAFYSQVANKTWVNQEQFHAAYQFAIEHFNIDSGELKILSAFE</sequence>
<name>A0ABV4MR35_9VIBR</name>
<organism evidence="1 2">
    <name type="scientific">Vibrio pomeroyi</name>
    <dbReference type="NCBI Taxonomy" id="198832"/>
    <lineage>
        <taxon>Bacteria</taxon>
        <taxon>Pseudomonadati</taxon>
        <taxon>Pseudomonadota</taxon>
        <taxon>Gammaproteobacteria</taxon>
        <taxon>Vibrionales</taxon>
        <taxon>Vibrionaceae</taxon>
        <taxon>Vibrio</taxon>
    </lineage>
</organism>
<evidence type="ECO:0000313" key="1">
    <source>
        <dbReference type="EMBL" id="MEZ8719550.1"/>
    </source>
</evidence>
<proteinExistence type="predicted"/>
<gene>
    <name evidence="1" type="ORF">AB6D66_00630</name>
</gene>
<keyword evidence="2" id="KW-1185">Reference proteome</keyword>
<evidence type="ECO:0000313" key="2">
    <source>
        <dbReference type="Proteomes" id="UP001570071"/>
    </source>
</evidence>
<comment type="caution">
    <text evidence="1">The sequence shown here is derived from an EMBL/GenBank/DDBJ whole genome shotgun (WGS) entry which is preliminary data.</text>
</comment>
<dbReference type="EMBL" id="JBFSSG010000001">
    <property type="protein sequence ID" value="MEZ8719550.1"/>
    <property type="molecule type" value="Genomic_DNA"/>
</dbReference>
<protein>
    <submittedName>
        <fullName evidence="1">Uncharacterized protein</fullName>
    </submittedName>
</protein>
<reference evidence="1 2" key="1">
    <citation type="journal article" date="2024" name="ISME J.">
        <title>Tailless and filamentous prophages are predominant in marine Vibrio.</title>
        <authorList>
            <person name="Steensen K."/>
            <person name="Seneca J."/>
            <person name="Bartlau N."/>
            <person name="Yu X.A."/>
            <person name="Hussain F.A."/>
            <person name="Polz M.F."/>
        </authorList>
    </citation>
    <scope>NUCLEOTIDE SEQUENCE [LARGE SCALE GENOMIC DNA]</scope>
    <source>
        <strain evidence="1 2">10N.239.312.F12</strain>
    </source>
</reference>